<dbReference type="EMBL" id="JAKLTQ010000001">
    <property type="protein sequence ID" value="MCG2620966.1"/>
    <property type="molecule type" value="Genomic_DNA"/>
</dbReference>
<evidence type="ECO:0000313" key="1">
    <source>
        <dbReference type="EMBL" id="MCG2620966.1"/>
    </source>
</evidence>
<proteinExistence type="predicted"/>
<evidence type="ECO:0000313" key="2">
    <source>
        <dbReference type="Proteomes" id="UP001165368"/>
    </source>
</evidence>
<name>A0ABS9L2T7_9MICC</name>
<gene>
    <name evidence="1" type="ORF">LVY72_03440</name>
</gene>
<comment type="caution">
    <text evidence="1">The sequence shown here is derived from an EMBL/GenBank/DDBJ whole genome shotgun (WGS) entry which is preliminary data.</text>
</comment>
<sequence>MTAYQPSVPSSGQHGHFLAVSIQDYEELASSREAFVDFLLAPAVEYRGASVGRSGAAG</sequence>
<keyword evidence="2" id="KW-1185">Reference proteome</keyword>
<protein>
    <submittedName>
        <fullName evidence="1">Uncharacterized protein</fullName>
    </submittedName>
</protein>
<dbReference type="Proteomes" id="UP001165368">
    <property type="component" value="Unassembled WGS sequence"/>
</dbReference>
<organism evidence="1 2">
    <name type="scientific">Arthrobacter hankyongi</name>
    <dbReference type="NCBI Taxonomy" id="2904801"/>
    <lineage>
        <taxon>Bacteria</taxon>
        <taxon>Bacillati</taxon>
        <taxon>Actinomycetota</taxon>
        <taxon>Actinomycetes</taxon>
        <taxon>Micrococcales</taxon>
        <taxon>Micrococcaceae</taxon>
        <taxon>Arthrobacter</taxon>
    </lineage>
</organism>
<accession>A0ABS9L2T7</accession>
<dbReference type="RefSeq" id="WP_237818044.1">
    <property type="nucleotide sequence ID" value="NZ_JAKLTQ010000001.1"/>
</dbReference>
<reference evidence="1" key="1">
    <citation type="submission" date="2022-01" db="EMBL/GenBank/DDBJ databases">
        <authorList>
            <person name="Jo J.-H."/>
            <person name="Im W.-T."/>
        </authorList>
    </citation>
    <scope>NUCLEOTIDE SEQUENCE</scope>
    <source>
        <strain evidence="1">I2-34</strain>
    </source>
</reference>